<organism evidence="1 2">
    <name type="scientific">Populus trichocarpa</name>
    <name type="common">Western balsam poplar</name>
    <name type="synonym">Populus balsamifera subsp. trichocarpa</name>
    <dbReference type="NCBI Taxonomy" id="3694"/>
    <lineage>
        <taxon>Eukaryota</taxon>
        <taxon>Viridiplantae</taxon>
        <taxon>Streptophyta</taxon>
        <taxon>Embryophyta</taxon>
        <taxon>Tracheophyta</taxon>
        <taxon>Spermatophyta</taxon>
        <taxon>Magnoliopsida</taxon>
        <taxon>eudicotyledons</taxon>
        <taxon>Gunneridae</taxon>
        <taxon>Pentapetalae</taxon>
        <taxon>rosids</taxon>
        <taxon>fabids</taxon>
        <taxon>Malpighiales</taxon>
        <taxon>Salicaceae</taxon>
        <taxon>Saliceae</taxon>
        <taxon>Populus</taxon>
    </lineage>
</organism>
<gene>
    <name evidence="1" type="ORF">POPTR_012G013334v4</name>
</gene>
<evidence type="ECO:0000313" key="1">
    <source>
        <dbReference type="EMBL" id="KAI9384115.1"/>
    </source>
</evidence>
<keyword evidence="2" id="KW-1185">Reference proteome</keyword>
<dbReference type="Proteomes" id="UP000006729">
    <property type="component" value="Chromosome 12"/>
</dbReference>
<dbReference type="EMBL" id="CM009301">
    <property type="protein sequence ID" value="KAI9384115.1"/>
    <property type="molecule type" value="Genomic_DNA"/>
</dbReference>
<comment type="caution">
    <text evidence="1">The sequence shown here is derived from an EMBL/GenBank/DDBJ whole genome shotgun (WGS) entry which is preliminary data.</text>
</comment>
<name>A0ACC0S5E0_POPTR</name>
<protein>
    <submittedName>
        <fullName evidence="1">Uncharacterized protein</fullName>
    </submittedName>
</protein>
<sequence length="78" mass="9224">MGGIGGTSIYNQFLSYDRRDVEMGHYRRTCLNSRLLMMVTSFMWGHGISSRVHIYEDHEIMKIVNTNIVLHIYRYKIP</sequence>
<reference evidence="1 2" key="1">
    <citation type="journal article" date="2006" name="Science">
        <title>The genome of black cottonwood, Populus trichocarpa (Torr. &amp; Gray).</title>
        <authorList>
            <person name="Tuskan G.A."/>
            <person name="Difazio S."/>
            <person name="Jansson S."/>
            <person name="Bohlmann J."/>
            <person name="Grigoriev I."/>
            <person name="Hellsten U."/>
            <person name="Putnam N."/>
            <person name="Ralph S."/>
            <person name="Rombauts S."/>
            <person name="Salamov A."/>
            <person name="Schein J."/>
            <person name="Sterck L."/>
            <person name="Aerts A."/>
            <person name="Bhalerao R.R."/>
            <person name="Bhalerao R.P."/>
            <person name="Blaudez D."/>
            <person name="Boerjan W."/>
            <person name="Brun A."/>
            <person name="Brunner A."/>
            <person name="Busov V."/>
            <person name="Campbell M."/>
            <person name="Carlson J."/>
            <person name="Chalot M."/>
            <person name="Chapman J."/>
            <person name="Chen G.L."/>
            <person name="Cooper D."/>
            <person name="Coutinho P.M."/>
            <person name="Couturier J."/>
            <person name="Covert S."/>
            <person name="Cronk Q."/>
            <person name="Cunningham R."/>
            <person name="Davis J."/>
            <person name="Degroeve S."/>
            <person name="Dejardin A."/>
            <person name="Depamphilis C."/>
            <person name="Detter J."/>
            <person name="Dirks B."/>
            <person name="Dubchak I."/>
            <person name="Duplessis S."/>
            <person name="Ehlting J."/>
            <person name="Ellis B."/>
            <person name="Gendler K."/>
            <person name="Goodstein D."/>
            <person name="Gribskov M."/>
            <person name="Grimwood J."/>
            <person name="Groover A."/>
            <person name="Gunter L."/>
            <person name="Hamberger B."/>
            <person name="Heinze B."/>
            <person name="Helariutta Y."/>
            <person name="Henrissat B."/>
            <person name="Holligan D."/>
            <person name="Holt R."/>
            <person name="Huang W."/>
            <person name="Islam-Faridi N."/>
            <person name="Jones S."/>
            <person name="Jones-Rhoades M."/>
            <person name="Jorgensen R."/>
            <person name="Joshi C."/>
            <person name="Kangasjarvi J."/>
            <person name="Karlsson J."/>
            <person name="Kelleher C."/>
            <person name="Kirkpatrick R."/>
            <person name="Kirst M."/>
            <person name="Kohler A."/>
            <person name="Kalluri U."/>
            <person name="Larimer F."/>
            <person name="Leebens-Mack J."/>
            <person name="Leple J.C."/>
            <person name="Locascio P."/>
            <person name="Lou Y."/>
            <person name="Lucas S."/>
            <person name="Martin F."/>
            <person name="Montanini B."/>
            <person name="Napoli C."/>
            <person name="Nelson D.R."/>
            <person name="Nelson C."/>
            <person name="Nieminen K."/>
            <person name="Nilsson O."/>
            <person name="Pereda V."/>
            <person name="Peter G."/>
            <person name="Philippe R."/>
            <person name="Pilate G."/>
            <person name="Poliakov A."/>
            <person name="Razumovskaya J."/>
            <person name="Richardson P."/>
            <person name="Rinaldi C."/>
            <person name="Ritland K."/>
            <person name="Rouze P."/>
            <person name="Ryaboy D."/>
            <person name="Schmutz J."/>
            <person name="Schrader J."/>
            <person name="Segerman B."/>
            <person name="Shin H."/>
            <person name="Siddiqui A."/>
            <person name="Sterky F."/>
            <person name="Terry A."/>
            <person name="Tsai C.J."/>
            <person name="Uberbacher E."/>
            <person name="Unneberg P."/>
            <person name="Vahala J."/>
            <person name="Wall K."/>
            <person name="Wessler S."/>
            <person name="Yang G."/>
            <person name="Yin T."/>
            <person name="Douglas C."/>
            <person name="Marra M."/>
            <person name="Sandberg G."/>
            <person name="Van de Peer Y."/>
            <person name="Rokhsar D."/>
        </authorList>
    </citation>
    <scope>NUCLEOTIDE SEQUENCE [LARGE SCALE GENOMIC DNA]</scope>
    <source>
        <strain evidence="2">cv. Nisqually</strain>
    </source>
</reference>
<accession>A0ACC0S5E0</accession>
<evidence type="ECO:0000313" key="2">
    <source>
        <dbReference type="Proteomes" id="UP000006729"/>
    </source>
</evidence>
<proteinExistence type="predicted"/>